<dbReference type="PANTHER" id="PTHR10796:SF108">
    <property type="entry name" value="SSD DOMAIN-CONTAINING PROTEIN"/>
    <property type="match status" value="1"/>
</dbReference>
<dbReference type="GO" id="GO:0006897">
    <property type="term" value="P:endocytosis"/>
    <property type="evidence" value="ECO:0007669"/>
    <property type="project" value="TreeGrafter"/>
</dbReference>
<dbReference type="Gene3D" id="1.20.1640.10">
    <property type="entry name" value="Multidrug efflux transporter AcrB transmembrane domain"/>
    <property type="match status" value="1"/>
</dbReference>
<sequence>MDPVTMVDVLIATGFSVDYTAHIAYKFYKLTGDREERIKRSLSEMCGPMLQAGISTVLCMLPLIFVPTYAILAFAKTIFLDIGLALLHGLFILPILLVTLCNYGQKEVSTDKTVIKS</sequence>
<dbReference type="InterPro" id="IPR051697">
    <property type="entry name" value="Patched_domain-protein"/>
</dbReference>
<evidence type="ECO:0000313" key="4">
    <source>
        <dbReference type="WBParaSite" id="OFLC_0001198301-mRNA-1"/>
    </source>
</evidence>
<evidence type="ECO:0000313" key="3">
    <source>
        <dbReference type="Proteomes" id="UP000267606"/>
    </source>
</evidence>
<keyword evidence="1" id="KW-0812">Transmembrane</keyword>
<evidence type="ECO:0000256" key="1">
    <source>
        <dbReference type="SAM" id="Phobius"/>
    </source>
</evidence>
<reference evidence="2 3" key="2">
    <citation type="submission" date="2018-11" db="EMBL/GenBank/DDBJ databases">
        <authorList>
            <consortium name="Pathogen Informatics"/>
        </authorList>
    </citation>
    <scope>NUCLEOTIDE SEQUENCE [LARGE SCALE GENOMIC DNA]</scope>
</reference>
<feature type="transmembrane region" description="Helical" evidence="1">
    <location>
        <begin position="78"/>
        <end position="103"/>
    </location>
</feature>
<keyword evidence="1" id="KW-0472">Membrane</keyword>
<gene>
    <name evidence="2" type="ORF">OFLC_LOCUS11978</name>
</gene>
<dbReference type="PANTHER" id="PTHR10796">
    <property type="entry name" value="PATCHED-RELATED"/>
    <property type="match status" value="1"/>
</dbReference>
<dbReference type="SUPFAM" id="SSF82866">
    <property type="entry name" value="Multidrug efflux transporter AcrB transmembrane domain"/>
    <property type="match status" value="1"/>
</dbReference>
<dbReference type="GO" id="GO:0030659">
    <property type="term" value="C:cytoplasmic vesicle membrane"/>
    <property type="evidence" value="ECO:0007669"/>
    <property type="project" value="TreeGrafter"/>
</dbReference>
<dbReference type="EMBL" id="UZAJ01017973">
    <property type="protein sequence ID" value="VDO80827.1"/>
    <property type="molecule type" value="Genomic_DNA"/>
</dbReference>
<accession>A0A183HWX1</accession>
<keyword evidence="1" id="KW-1133">Transmembrane helix</keyword>
<dbReference type="GO" id="GO:0018996">
    <property type="term" value="P:molting cycle, collagen and cuticulin-based cuticle"/>
    <property type="evidence" value="ECO:0007669"/>
    <property type="project" value="TreeGrafter"/>
</dbReference>
<dbReference type="GO" id="GO:0005886">
    <property type="term" value="C:plasma membrane"/>
    <property type="evidence" value="ECO:0007669"/>
    <property type="project" value="TreeGrafter"/>
</dbReference>
<dbReference type="WBParaSite" id="OFLC_0001198301-mRNA-1">
    <property type="protein sequence ID" value="OFLC_0001198301-mRNA-1"/>
    <property type="gene ID" value="OFLC_0001198301"/>
</dbReference>
<feature type="transmembrane region" description="Helical" evidence="1">
    <location>
        <begin position="6"/>
        <end position="28"/>
    </location>
</feature>
<dbReference type="Proteomes" id="UP000267606">
    <property type="component" value="Unassembled WGS sequence"/>
</dbReference>
<organism evidence="4">
    <name type="scientific">Onchocerca flexuosa</name>
    <dbReference type="NCBI Taxonomy" id="387005"/>
    <lineage>
        <taxon>Eukaryota</taxon>
        <taxon>Metazoa</taxon>
        <taxon>Ecdysozoa</taxon>
        <taxon>Nematoda</taxon>
        <taxon>Chromadorea</taxon>
        <taxon>Rhabditida</taxon>
        <taxon>Spirurina</taxon>
        <taxon>Spiruromorpha</taxon>
        <taxon>Filarioidea</taxon>
        <taxon>Onchocercidae</taxon>
        <taxon>Onchocerca</taxon>
    </lineage>
</organism>
<keyword evidence="3" id="KW-1185">Reference proteome</keyword>
<proteinExistence type="predicted"/>
<evidence type="ECO:0000313" key="2">
    <source>
        <dbReference type="EMBL" id="VDO80827.1"/>
    </source>
</evidence>
<reference evidence="4" key="1">
    <citation type="submission" date="2016-06" db="UniProtKB">
        <authorList>
            <consortium name="WormBaseParasite"/>
        </authorList>
    </citation>
    <scope>IDENTIFICATION</scope>
</reference>
<feature type="transmembrane region" description="Helical" evidence="1">
    <location>
        <begin position="49"/>
        <end position="72"/>
    </location>
</feature>
<name>A0A183HWX1_9BILA</name>
<dbReference type="AlphaFoldDB" id="A0A183HWX1"/>
<protein>
    <submittedName>
        <fullName evidence="4">SSD domain-containing protein</fullName>
    </submittedName>
</protein>